<evidence type="ECO:0000256" key="1">
    <source>
        <dbReference type="SAM" id="SignalP"/>
    </source>
</evidence>
<dbReference type="eggNOG" id="ENOG5033PZK">
    <property type="taxonomic scope" value="Bacteria"/>
</dbReference>
<gene>
    <name evidence="2" type="ORF">SAMN05444350_103149</name>
</gene>
<accession>A0A1M6BTR5</accession>
<dbReference type="AlphaFoldDB" id="A0A1M6BTR5"/>
<evidence type="ECO:0000313" key="3">
    <source>
        <dbReference type="Proteomes" id="UP000184192"/>
    </source>
</evidence>
<name>A0A1M6BTR5_9BACE</name>
<dbReference type="GeneID" id="92710966"/>
<evidence type="ECO:0000313" key="2">
    <source>
        <dbReference type="EMBL" id="SHI52087.1"/>
    </source>
</evidence>
<evidence type="ECO:0008006" key="4">
    <source>
        <dbReference type="Google" id="ProtNLM"/>
    </source>
</evidence>
<feature type="chain" id="PRO_5009916141" description="Major fimbrial subunit protein N-terminal domain-containing protein" evidence="1">
    <location>
        <begin position="27"/>
        <end position="734"/>
    </location>
</feature>
<keyword evidence="1" id="KW-0732">Signal</keyword>
<organism evidence="2 3">
    <name type="scientific">Bacteroides stercorirosoris</name>
    <dbReference type="NCBI Taxonomy" id="871324"/>
    <lineage>
        <taxon>Bacteria</taxon>
        <taxon>Pseudomonadati</taxon>
        <taxon>Bacteroidota</taxon>
        <taxon>Bacteroidia</taxon>
        <taxon>Bacteroidales</taxon>
        <taxon>Bacteroidaceae</taxon>
        <taxon>Bacteroides</taxon>
    </lineage>
</organism>
<dbReference type="Proteomes" id="UP000184192">
    <property type="component" value="Unassembled WGS sequence"/>
</dbReference>
<dbReference type="EMBL" id="FQZN01000003">
    <property type="protein sequence ID" value="SHI52087.1"/>
    <property type="molecule type" value="Genomic_DNA"/>
</dbReference>
<sequence>MMKKSNMLWMPALLALLAGCSQNELGIDDAPTDGAQGKEIRLVFSGGGESQEYTRAIASESENQIDNLDIYVFAATADGGDYQYLETWKAAAEDNTAAKTFKLSGAGTDRKASIFPTELKGIPNLKLYCVANSTTLYQADGNAIAPLTAVTTNAATGAIETEGTKAGDFEKYFTAKLLPTGTALGTPLVMTGSGTTKILGNIATVNIELKRRVSRFDIDNESAKTGLIIESVSLGNGRNQSTVMPGTLAELDPAGRTASLIQYPTAEGSYLMLPKANQGVTESALYTYPLKDTDKAFLIIKGKYQNPMQKDPVPVEYHLDIQRVPEGGGDPTFMDIVANTRYTLHIKEVMEATITAFFEIVDWTSGGGVIIKPDNAAPVVTALNVEGTDTPVATKEISVTADGGEKTITLTATASGKVQPKFSTTTGWDIDWLTHDEASYQSEVVDGVITTTMTFKYTLTDGTPYVPVTLTLANESASQDESVYTKLTIVPPATAPVLDFATPDAATGNFNLYDKANNKLTIYKTSKSRITLGASCPFGTKLVLPNTLPWLEVSKATTGPASSATGTPSTDVHATTPVEEYYTLTLKDVTASSDVNSKFEIISLGDDTKKLELTVELLDPAITTIELTGTTGGAAYADNKITDVPRTAATTVEVKVTSPQGVTAGTLSSWFTVAETSAFTRDNPTDTTGHQTFTLTVKDSVTDFTAAPIVLKNNISGMEDVTVLVSPAAPAVVP</sequence>
<feature type="signal peptide" evidence="1">
    <location>
        <begin position="1"/>
        <end position="26"/>
    </location>
</feature>
<protein>
    <recommendedName>
        <fullName evidence="4">Major fimbrial subunit protein N-terminal domain-containing protein</fullName>
    </recommendedName>
</protein>
<dbReference type="PROSITE" id="PS51257">
    <property type="entry name" value="PROKAR_LIPOPROTEIN"/>
    <property type="match status" value="1"/>
</dbReference>
<dbReference type="RefSeq" id="WP_025832817.1">
    <property type="nucleotide sequence ID" value="NZ_FQZN01000003.1"/>
</dbReference>
<proteinExistence type="predicted"/>
<reference evidence="3" key="1">
    <citation type="submission" date="2016-11" db="EMBL/GenBank/DDBJ databases">
        <authorList>
            <person name="Varghese N."/>
            <person name="Submissions S."/>
        </authorList>
    </citation>
    <scope>NUCLEOTIDE SEQUENCE [LARGE SCALE GENOMIC DNA]</scope>
    <source>
        <strain evidence="3">DSM 26884</strain>
    </source>
</reference>
<keyword evidence="3" id="KW-1185">Reference proteome</keyword>